<evidence type="ECO:0000313" key="4">
    <source>
        <dbReference type="Proteomes" id="UP000732619"/>
    </source>
</evidence>
<evidence type="ECO:0000313" key="3">
    <source>
        <dbReference type="EMBL" id="MBE6511699.1"/>
    </source>
</evidence>
<proteinExistence type="predicted"/>
<dbReference type="EMBL" id="SUTG01000002">
    <property type="protein sequence ID" value="MBE6511699.1"/>
    <property type="molecule type" value="Genomic_DNA"/>
</dbReference>
<dbReference type="Proteomes" id="UP000732619">
    <property type="component" value="Unassembled WGS sequence"/>
</dbReference>
<dbReference type="AlphaFoldDB" id="A0A8T3VVN0"/>
<accession>A0A8T3VVN0</accession>
<keyword evidence="2" id="KW-0472">Membrane</keyword>
<gene>
    <name evidence="3" type="ORF">E7Z75_00915</name>
</gene>
<keyword evidence="2" id="KW-0812">Transmembrane</keyword>
<organism evidence="3 4">
    <name type="scientific">Methanobrevibacter olleyae</name>
    <dbReference type="NCBI Taxonomy" id="294671"/>
    <lineage>
        <taxon>Archaea</taxon>
        <taxon>Methanobacteriati</taxon>
        <taxon>Methanobacteriota</taxon>
        <taxon>Methanomada group</taxon>
        <taxon>Methanobacteria</taxon>
        <taxon>Methanobacteriales</taxon>
        <taxon>Methanobacteriaceae</taxon>
        <taxon>Methanobrevibacter</taxon>
    </lineage>
</organism>
<sequence>MKIISLMIVTFIVLLVAIGSVCAGTDDGLLSDGDDFGEDNEDDFELDDGDENDDSENSDGDLDEDLDDDPDDENDLDDDEDDSDEDDSDEEEEEFDGEFDGEFTALSAGLDLSSAKGMNGEMASNSNDDSQNSSDLSPKAGNPIAILLLSLLFLIVIPLRNR</sequence>
<protein>
    <submittedName>
        <fullName evidence="3">Uncharacterized protein</fullName>
    </submittedName>
</protein>
<feature type="compositionally biased region" description="Low complexity" evidence="1">
    <location>
        <begin position="124"/>
        <end position="137"/>
    </location>
</feature>
<comment type="caution">
    <text evidence="3">The sequence shown here is derived from an EMBL/GenBank/DDBJ whole genome shotgun (WGS) entry which is preliminary data.</text>
</comment>
<feature type="region of interest" description="Disordered" evidence="1">
    <location>
        <begin position="29"/>
        <end position="140"/>
    </location>
</feature>
<reference evidence="3" key="1">
    <citation type="submission" date="2019-04" db="EMBL/GenBank/DDBJ databases">
        <title>Evolution of Biomass-Degrading Anaerobic Consortia Revealed by Metagenomics.</title>
        <authorList>
            <person name="Peng X."/>
        </authorList>
    </citation>
    <scope>NUCLEOTIDE SEQUENCE</scope>
    <source>
        <strain evidence="3">SIG14</strain>
    </source>
</reference>
<evidence type="ECO:0000256" key="2">
    <source>
        <dbReference type="SAM" id="Phobius"/>
    </source>
</evidence>
<feature type="transmembrane region" description="Helical" evidence="2">
    <location>
        <begin position="140"/>
        <end position="159"/>
    </location>
</feature>
<name>A0A8T3VVN0_METOL</name>
<evidence type="ECO:0000256" key="1">
    <source>
        <dbReference type="SAM" id="MobiDB-lite"/>
    </source>
</evidence>
<keyword evidence="2" id="KW-1133">Transmembrane helix</keyword>
<feature type="compositionally biased region" description="Acidic residues" evidence="1">
    <location>
        <begin position="32"/>
        <end position="101"/>
    </location>
</feature>